<dbReference type="GO" id="GO:0008168">
    <property type="term" value="F:methyltransferase activity"/>
    <property type="evidence" value="ECO:0007669"/>
    <property type="project" value="UniProtKB-KW"/>
</dbReference>
<dbReference type="GO" id="GO:0032259">
    <property type="term" value="P:methylation"/>
    <property type="evidence" value="ECO:0007669"/>
    <property type="project" value="UniProtKB-KW"/>
</dbReference>
<sequence>MIKEQVAKGLLVSAIALTLGSGVAAAQQNSSDGLIGDVAAVLAARSDVFQATTASLDVVPMNMAGSCPRAFAFNVSVGAQSPGTLSYQIVTDDGRESQVFKAQTRATEDGLFAAQASHKLALVESEQTEADASIVVFDRPENPTPAREPDFFERLFGTGPAAEPYDPQGLRNQAFKVKVVAPNEVVSAFDSLSVSCEPQRTPRVVPATESQRDPGDRDRGGRDPGGRDPGGRDSGGTGGGGSGPSGTP</sequence>
<dbReference type="RefSeq" id="WP_167231109.1">
    <property type="nucleotide sequence ID" value="NZ_JAAQPH010000035.1"/>
</dbReference>
<protein>
    <submittedName>
        <fullName evidence="3">RNA methyltransferase</fullName>
    </submittedName>
</protein>
<keyword evidence="2" id="KW-0732">Signal</keyword>
<proteinExistence type="predicted"/>
<evidence type="ECO:0000256" key="1">
    <source>
        <dbReference type="SAM" id="MobiDB-lite"/>
    </source>
</evidence>
<keyword evidence="4" id="KW-1185">Reference proteome</keyword>
<feature type="compositionally biased region" description="Gly residues" evidence="1">
    <location>
        <begin position="232"/>
        <end position="248"/>
    </location>
</feature>
<feature type="region of interest" description="Disordered" evidence="1">
    <location>
        <begin position="190"/>
        <end position="248"/>
    </location>
</feature>
<feature type="chain" id="PRO_5037708782" evidence="2">
    <location>
        <begin position="27"/>
        <end position="248"/>
    </location>
</feature>
<keyword evidence="3" id="KW-0489">Methyltransferase</keyword>
<accession>A0A967F3A1</accession>
<gene>
    <name evidence="3" type="ORF">HBA54_26790</name>
</gene>
<feature type="signal peptide" evidence="2">
    <location>
        <begin position="1"/>
        <end position="26"/>
    </location>
</feature>
<evidence type="ECO:0000313" key="4">
    <source>
        <dbReference type="Proteomes" id="UP000761264"/>
    </source>
</evidence>
<evidence type="ECO:0000256" key="2">
    <source>
        <dbReference type="SAM" id="SignalP"/>
    </source>
</evidence>
<dbReference type="AlphaFoldDB" id="A0A967F3A1"/>
<keyword evidence="3" id="KW-0808">Transferase</keyword>
<comment type="caution">
    <text evidence="3">The sequence shown here is derived from an EMBL/GenBank/DDBJ whole genome shotgun (WGS) entry which is preliminary data.</text>
</comment>
<name>A0A967F3A1_9PROT</name>
<dbReference type="EMBL" id="JAAQPH010000035">
    <property type="protein sequence ID" value="NIA72203.1"/>
    <property type="molecule type" value="Genomic_DNA"/>
</dbReference>
<dbReference type="Proteomes" id="UP000761264">
    <property type="component" value="Unassembled WGS sequence"/>
</dbReference>
<reference evidence="3" key="1">
    <citation type="submission" date="2020-03" db="EMBL/GenBank/DDBJ databases">
        <title>Genome of Pelagibius litoralis DSM 21314T.</title>
        <authorList>
            <person name="Wang G."/>
        </authorList>
    </citation>
    <scope>NUCLEOTIDE SEQUENCE</scope>
    <source>
        <strain evidence="3">DSM 21314</strain>
    </source>
</reference>
<organism evidence="3 4">
    <name type="scientific">Pelagibius litoralis</name>
    <dbReference type="NCBI Taxonomy" id="374515"/>
    <lineage>
        <taxon>Bacteria</taxon>
        <taxon>Pseudomonadati</taxon>
        <taxon>Pseudomonadota</taxon>
        <taxon>Alphaproteobacteria</taxon>
        <taxon>Rhodospirillales</taxon>
        <taxon>Rhodovibrionaceae</taxon>
        <taxon>Pelagibius</taxon>
    </lineage>
</organism>
<feature type="compositionally biased region" description="Basic and acidic residues" evidence="1">
    <location>
        <begin position="210"/>
        <end position="231"/>
    </location>
</feature>
<evidence type="ECO:0000313" key="3">
    <source>
        <dbReference type="EMBL" id="NIA72203.1"/>
    </source>
</evidence>